<dbReference type="PROSITE" id="PS51257">
    <property type="entry name" value="PROKAR_LIPOPROTEIN"/>
    <property type="match status" value="1"/>
</dbReference>
<proteinExistence type="predicted"/>
<accession>A0A841KKK5</accession>
<keyword evidence="1" id="KW-0732">Signal</keyword>
<protein>
    <recommendedName>
        <fullName evidence="4">Lipoprotein</fullName>
    </recommendedName>
</protein>
<name>A0A841KKK5_9FIRM</name>
<feature type="chain" id="PRO_5038371158" description="Lipoprotein" evidence="1">
    <location>
        <begin position="19"/>
        <end position="526"/>
    </location>
</feature>
<feature type="signal peptide" evidence="1">
    <location>
        <begin position="1"/>
        <end position="18"/>
    </location>
</feature>
<dbReference type="EMBL" id="JACHEN010000001">
    <property type="protein sequence ID" value="MBB6213977.1"/>
    <property type="molecule type" value="Genomic_DNA"/>
</dbReference>
<dbReference type="Proteomes" id="UP000579281">
    <property type="component" value="Unassembled WGS sequence"/>
</dbReference>
<dbReference type="AlphaFoldDB" id="A0A841KKK5"/>
<evidence type="ECO:0000313" key="2">
    <source>
        <dbReference type="EMBL" id="MBB6213977.1"/>
    </source>
</evidence>
<gene>
    <name evidence="2" type="ORF">HNQ80_000046</name>
</gene>
<sequence length="526" mass="60325">MKKIIILLAMLWASVVLLQGCTEVKVDTGEAIGSPQNKLIPIKGTWLIEGMKKIKNSDEGESSQNPLLGKQAAFDKNMVLLGNEVCENPEYKIRSVRAKDYFLYTYQIPYKTIGSMDTMIEIISVTANGQHFYDFILISDQQLIVHKEDAFFYLKHISADVDPRMIDKIDEENVRNDPEIPVVEPSLLRSGVLLGLRAPVAMDGSETPGKDWGGEETAYRTLWIAAKNRKLYDSQEIKNLLVPRKNGFWIVAIDRKKEEDYLEDHLTAHSVESKVDRSKKIKGRAPQQYEDSFGEEPVEKEERVLHGNLFKRIRFIGNDYAAIEYHQSWEQKAAQKIYLQLMPIDNINNGEGIFISDVAGEEGKGILLNSAQGYLSNLHGDEISKLEDKIREDHFTLDRRNGHWMMKGRLYYSDIQEETPYFEYSINMIPPSKIVNYDELYVSWNKIKEKVPEAIDAFVSPNKEMAVVITESFIYAYRIMKGELVGKPLEKIELLKGETVVMAEWATGNYVEKWKKLIHEVIPSKE</sequence>
<evidence type="ECO:0008006" key="4">
    <source>
        <dbReference type="Google" id="ProtNLM"/>
    </source>
</evidence>
<reference evidence="2 3" key="1">
    <citation type="submission" date="2020-08" db="EMBL/GenBank/DDBJ databases">
        <title>Genomic Encyclopedia of Type Strains, Phase IV (KMG-IV): sequencing the most valuable type-strain genomes for metagenomic binning, comparative biology and taxonomic classification.</title>
        <authorList>
            <person name="Goeker M."/>
        </authorList>
    </citation>
    <scope>NUCLEOTIDE SEQUENCE [LARGE SCALE GENOMIC DNA]</scope>
    <source>
        <strain evidence="2 3">DSM 103526</strain>
    </source>
</reference>
<evidence type="ECO:0000313" key="3">
    <source>
        <dbReference type="Proteomes" id="UP000579281"/>
    </source>
</evidence>
<organism evidence="2 3">
    <name type="scientific">Anaerosolibacter carboniphilus</name>
    <dbReference type="NCBI Taxonomy" id="1417629"/>
    <lineage>
        <taxon>Bacteria</taxon>
        <taxon>Bacillati</taxon>
        <taxon>Bacillota</taxon>
        <taxon>Clostridia</taxon>
        <taxon>Peptostreptococcales</taxon>
        <taxon>Thermotaleaceae</taxon>
        <taxon>Anaerosolibacter</taxon>
    </lineage>
</organism>
<dbReference type="RefSeq" id="WP_184306980.1">
    <property type="nucleotide sequence ID" value="NZ_JACHEN010000001.1"/>
</dbReference>
<keyword evidence="3" id="KW-1185">Reference proteome</keyword>
<evidence type="ECO:0000256" key="1">
    <source>
        <dbReference type="SAM" id="SignalP"/>
    </source>
</evidence>
<comment type="caution">
    <text evidence="2">The sequence shown here is derived from an EMBL/GenBank/DDBJ whole genome shotgun (WGS) entry which is preliminary data.</text>
</comment>